<dbReference type="PRINTS" id="PR00318">
    <property type="entry name" value="GPROTEINA"/>
</dbReference>
<dbReference type="SMART" id="SM00275">
    <property type="entry name" value="G_alpha"/>
    <property type="match status" value="1"/>
</dbReference>
<accession>A0A6P6YKQ9</accession>
<dbReference type="GO" id="GO:0007188">
    <property type="term" value="P:adenylate cyclase-modulating G protein-coupled receptor signaling pathway"/>
    <property type="evidence" value="ECO:0007669"/>
    <property type="project" value="TreeGrafter"/>
</dbReference>
<dbReference type="GO" id="GO:0005525">
    <property type="term" value="F:GTP binding"/>
    <property type="evidence" value="ECO:0007669"/>
    <property type="project" value="UniProtKB-KW"/>
</dbReference>
<feature type="transmembrane region" description="Helical" evidence="11">
    <location>
        <begin position="34"/>
        <end position="59"/>
    </location>
</feature>
<feature type="transmembrane region" description="Helical" evidence="11">
    <location>
        <begin position="232"/>
        <end position="251"/>
    </location>
</feature>
<dbReference type="GO" id="GO:0005737">
    <property type="term" value="C:cytoplasm"/>
    <property type="evidence" value="ECO:0007669"/>
    <property type="project" value="TreeGrafter"/>
</dbReference>
<dbReference type="KEGG" id="dpte:113799100"/>
<dbReference type="SUPFAM" id="SSF47895">
    <property type="entry name" value="Transducin (alpha subunit), insertion domain"/>
    <property type="match status" value="1"/>
</dbReference>
<dbReference type="Gene3D" id="3.40.50.300">
    <property type="entry name" value="P-loop containing nucleotide triphosphate hydrolases"/>
    <property type="match status" value="2"/>
</dbReference>
<dbReference type="SUPFAM" id="SSF52540">
    <property type="entry name" value="P-loop containing nucleoside triphosphate hydrolases"/>
    <property type="match status" value="1"/>
</dbReference>
<dbReference type="InterPro" id="IPR011025">
    <property type="entry name" value="GproteinA_insert"/>
</dbReference>
<dbReference type="GO" id="GO:0001664">
    <property type="term" value="F:G protein-coupled receptor binding"/>
    <property type="evidence" value="ECO:0007669"/>
    <property type="project" value="TreeGrafter"/>
</dbReference>
<feature type="transmembrane region" description="Helical" evidence="11">
    <location>
        <begin position="79"/>
        <end position="100"/>
    </location>
</feature>
<dbReference type="InterPro" id="IPR027417">
    <property type="entry name" value="P-loop_NTPase"/>
</dbReference>
<dbReference type="Gene3D" id="1.10.1450.10">
    <property type="entry name" value="Tetraspanin"/>
    <property type="match status" value="1"/>
</dbReference>
<feature type="binding site" evidence="9">
    <location>
        <begin position="495"/>
        <end position="499"/>
    </location>
    <ligand>
        <name>GTP</name>
        <dbReference type="ChEBI" id="CHEBI:37565"/>
    </ligand>
</feature>
<evidence type="ECO:0000256" key="3">
    <source>
        <dbReference type="ARBA" id="ARBA00022723"/>
    </source>
</evidence>
<name>A0A6P6YKQ9_DERPT</name>
<dbReference type="InterPro" id="IPR018499">
    <property type="entry name" value="Tetraspanin/Peripherin"/>
</dbReference>
<evidence type="ECO:0000313" key="13">
    <source>
        <dbReference type="RefSeq" id="XP_027205484.1"/>
    </source>
</evidence>
<proteinExistence type="predicted"/>
<dbReference type="Pfam" id="PF00503">
    <property type="entry name" value="G-alpha"/>
    <property type="match status" value="1"/>
</dbReference>
<dbReference type="RefSeq" id="XP_027205484.1">
    <property type="nucleotide sequence ID" value="XM_027349683.1"/>
</dbReference>
<keyword evidence="6 9" id="KW-0342">GTP-binding</keyword>
<evidence type="ECO:0000256" key="11">
    <source>
        <dbReference type="SAM" id="Phobius"/>
    </source>
</evidence>
<dbReference type="GO" id="GO:0003924">
    <property type="term" value="F:GTPase activity"/>
    <property type="evidence" value="ECO:0007669"/>
    <property type="project" value="InterPro"/>
</dbReference>
<dbReference type="GO" id="GO:0031683">
    <property type="term" value="F:G-protein beta/gamma-subunit complex binding"/>
    <property type="evidence" value="ECO:0007669"/>
    <property type="project" value="InterPro"/>
</dbReference>
<evidence type="ECO:0000256" key="8">
    <source>
        <dbReference type="ARBA" id="ARBA00023224"/>
    </source>
</evidence>
<dbReference type="FunFam" id="3.40.50.300:FF:000692">
    <property type="entry name" value="Guanine nucleotide-binding protein subunit alpha"/>
    <property type="match status" value="3"/>
</dbReference>
<evidence type="ECO:0000256" key="1">
    <source>
        <dbReference type="ARBA" id="ARBA00004141"/>
    </source>
</evidence>
<dbReference type="PROSITE" id="PS51882">
    <property type="entry name" value="G_ALPHA"/>
    <property type="match status" value="1"/>
</dbReference>
<reference evidence="13" key="1">
    <citation type="submission" date="2025-08" db="UniProtKB">
        <authorList>
            <consortium name="RefSeq"/>
        </authorList>
    </citation>
    <scope>IDENTIFICATION</scope>
    <source>
        <strain evidence="13">Airmid</strain>
    </source>
</reference>
<keyword evidence="3 10" id="KW-0479">Metal-binding</keyword>
<dbReference type="SUPFAM" id="SSF48652">
    <property type="entry name" value="Tetraspanin"/>
    <property type="match status" value="1"/>
</dbReference>
<dbReference type="CDD" id="cd03127">
    <property type="entry name" value="tetraspanin_LEL"/>
    <property type="match status" value="1"/>
</dbReference>
<dbReference type="GO" id="GO:0046872">
    <property type="term" value="F:metal ion binding"/>
    <property type="evidence" value="ECO:0007669"/>
    <property type="project" value="UniProtKB-KW"/>
</dbReference>
<evidence type="ECO:0000256" key="7">
    <source>
        <dbReference type="ARBA" id="ARBA00023136"/>
    </source>
</evidence>
<feature type="binding site" evidence="9">
    <location>
        <begin position="445"/>
        <end position="446"/>
    </location>
    <ligand>
        <name>GTP</name>
        <dbReference type="ChEBI" id="CHEBI:37565"/>
    </ligand>
</feature>
<keyword evidence="4 9" id="KW-0547">Nucleotide-binding</keyword>
<feature type="transmembrane region" description="Helical" evidence="11">
    <location>
        <begin position="112"/>
        <end position="132"/>
    </location>
</feature>
<keyword evidence="2 11" id="KW-0812">Transmembrane</keyword>
<feature type="binding site" evidence="10">
    <location>
        <position position="293"/>
    </location>
    <ligand>
        <name>Mg(2+)</name>
        <dbReference type="ChEBI" id="CHEBI:18420"/>
    </ligand>
</feature>
<keyword evidence="7 11" id="KW-0472">Membrane</keyword>
<evidence type="ECO:0000256" key="5">
    <source>
        <dbReference type="ARBA" id="ARBA00022989"/>
    </source>
</evidence>
<feature type="binding site" evidence="10">
    <location>
        <position position="476"/>
    </location>
    <ligand>
        <name>Mg(2+)</name>
        <dbReference type="ChEBI" id="CHEBI:18420"/>
    </ligand>
</feature>
<dbReference type="GO" id="GO:0005834">
    <property type="term" value="C:heterotrimeric G-protein complex"/>
    <property type="evidence" value="ECO:0007669"/>
    <property type="project" value="TreeGrafter"/>
</dbReference>
<feature type="binding site" evidence="9">
    <location>
        <begin position="594"/>
        <end position="597"/>
    </location>
    <ligand>
        <name>GTP</name>
        <dbReference type="ChEBI" id="CHEBI:37565"/>
    </ligand>
</feature>
<keyword evidence="5 11" id="KW-1133">Transmembrane helix</keyword>
<evidence type="ECO:0000313" key="12">
    <source>
        <dbReference type="Proteomes" id="UP000515146"/>
    </source>
</evidence>
<feature type="binding site" evidence="9">
    <location>
        <position position="665"/>
    </location>
    <ligand>
        <name>GTP</name>
        <dbReference type="ChEBI" id="CHEBI:37565"/>
    </ligand>
</feature>
<keyword evidence="12" id="KW-1185">Reference proteome</keyword>
<evidence type="ECO:0000256" key="6">
    <source>
        <dbReference type="ARBA" id="ARBA00023134"/>
    </source>
</evidence>
<protein>
    <submittedName>
        <fullName evidence="13">Guanine nucleotide-binding protein G(Q) subunit alpha-like</fullName>
    </submittedName>
</protein>
<dbReference type="InterPro" id="IPR001019">
    <property type="entry name" value="Gprotein_alpha_su"/>
</dbReference>
<evidence type="ECO:0000256" key="4">
    <source>
        <dbReference type="ARBA" id="ARBA00022741"/>
    </source>
</evidence>
<evidence type="ECO:0000256" key="10">
    <source>
        <dbReference type="PIRSR" id="PIRSR601019-2"/>
    </source>
</evidence>
<evidence type="ECO:0000256" key="9">
    <source>
        <dbReference type="PIRSR" id="PIRSR601019-1"/>
    </source>
</evidence>
<feature type="binding site" evidence="9">
    <location>
        <begin position="470"/>
        <end position="476"/>
    </location>
    <ligand>
        <name>GTP</name>
        <dbReference type="ChEBI" id="CHEBI:37565"/>
    </ligand>
</feature>
<dbReference type="CDD" id="cd00066">
    <property type="entry name" value="G-alpha"/>
    <property type="match status" value="1"/>
</dbReference>
<keyword evidence="10" id="KW-0460">Magnesium</keyword>
<dbReference type="PANTHER" id="PTHR10218:SF329">
    <property type="entry name" value="GUANINE NUCLEOTIDE-BINDING PROTEIN G(Q) SUBUNIT ALPHA"/>
    <property type="match status" value="1"/>
</dbReference>
<evidence type="ECO:0000256" key="2">
    <source>
        <dbReference type="ARBA" id="ARBA00022692"/>
    </source>
</evidence>
<comment type="subcellular location">
    <subcellularLocation>
        <location evidence="1">Membrane</location>
        <topology evidence="1">Multi-pass membrane protein</topology>
    </subcellularLocation>
</comment>
<gene>
    <name evidence="13" type="primary">LOC113799100</name>
</gene>
<dbReference type="OrthoDB" id="6495942at2759"/>
<dbReference type="Proteomes" id="UP000515146">
    <property type="component" value="Unplaced"/>
</dbReference>
<dbReference type="AlphaFoldDB" id="A0A6P6YKQ9"/>
<organism evidence="12 13">
    <name type="scientific">Dermatophagoides pteronyssinus</name>
    <name type="common">European house dust mite</name>
    <dbReference type="NCBI Taxonomy" id="6956"/>
    <lineage>
        <taxon>Eukaryota</taxon>
        <taxon>Metazoa</taxon>
        <taxon>Ecdysozoa</taxon>
        <taxon>Arthropoda</taxon>
        <taxon>Chelicerata</taxon>
        <taxon>Arachnida</taxon>
        <taxon>Acari</taxon>
        <taxon>Acariformes</taxon>
        <taxon>Sarcoptiformes</taxon>
        <taxon>Astigmata</taxon>
        <taxon>Psoroptidia</taxon>
        <taxon>Analgoidea</taxon>
        <taxon>Pyroglyphidae</taxon>
        <taxon>Dermatophagoidinae</taxon>
        <taxon>Dermatophagoides</taxon>
    </lineage>
</organism>
<sequence>MVTRNSRQSRSLSGTSVGTTVYVRESLMASCSGALVKLALVLFNLILFCIGIFLAYTGYSIFDNKNQEWDAVINTNFKTGSIILIIFGVLIAFVAATGAFGACLENSSLLDAYGYIIFFLVIGEIVLFYFSFKYKDELVANLETGIKQAISRFDKDPRLSYGLQMIQKFFRCCGFEGPDDFGTSELPASCCDQMSKVSLDDPTASCPKDQIHFTNGCKHSPFIEKTLGSVTYASYALVLFQLVVILMACCLSRDLRSQRKINQKIEHELRKEKRMLRRNLKLLLLGTGESGKSTFIRQMRIIHEHGYETVAERMEYVSKIHQNLLTTILTINHAMQLLNIQYEDSKIIDDLKKSLSGTYNYNYVETWHQWLNNSTNRNRLENINVDNDDVDENSRRLQSLRSYQLIIQMIQNRLPSQLLDLFNRFWNDPGVGRCLQKRNQYDLLDSSTYYMERLNEILSDSYVPSVQDILHVRIPTNGINEYNFEIDSVNFMLVDVGGQRTERRKWIHCFESVTTIIYIVALSEFDQIFWEPTAAANFNWLHHQQHRYLNDDQGRATIKDWQKPINKLAESKALFKTIIQSRWFRDTSVVLFLNKYDLFEEKILYGPNRLEDFFPTYSTVKIFNEEDNLNVRNVEIAADFILRMFYEQDSEQFRRHVVYTHFTCATDTGNIKIVFQAVKNTIMEQLLSKEIQIF</sequence>
<dbReference type="PANTHER" id="PTHR10218">
    <property type="entry name" value="GTP-BINDING PROTEIN ALPHA SUBUNIT"/>
    <property type="match status" value="1"/>
</dbReference>
<dbReference type="Gene3D" id="1.10.400.10">
    <property type="entry name" value="GI Alpha 1, domain 2-like"/>
    <property type="match status" value="1"/>
</dbReference>
<keyword evidence="8" id="KW-0807">Transducer</keyword>
<dbReference type="InterPro" id="IPR008952">
    <property type="entry name" value="Tetraspanin_EC2_sf"/>
</dbReference>
<feature type="binding site" evidence="9">
    <location>
        <begin position="289"/>
        <end position="294"/>
    </location>
    <ligand>
        <name>GTP</name>
        <dbReference type="ChEBI" id="CHEBI:37565"/>
    </ligand>
</feature>
<dbReference type="Pfam" id="PF00335">
    <property type="entry name" value="Tetraspanin"/>
    <property type="match status" value="1"/>
</dbReference>
<dbReference type="InParanoid" id="A0A6P6YKQ9"/>